<gene>
    <name evidence="1" type="ORF">TanjilG_20932</name>
</gene>
<dbReference type="Proteomes" id="UP000188354">
    <property type="component" value="Chromosome LG09"/>
</dbReference>
<organism evidence="1 2">
    <name type="scientific">Lupinus angustifolius</name>
    <name type="common">Narrow-leaved blue lupine</name>
    <dbReference type="NCBI Taxonomy" id="3871"/>
    <lineage>
        <taxon>Eukaryota</taxon>
        <taxon>Viridiplantae</taxon>
        <taxon>Streptophyta</taxon>
        <taxon>Embryophyta</taxon>
        <taxon>Tracheophyta</taxon>
        <taxon>Spermatophyta</taxon>
        <taxon>Magnoliopsida</taxon>
        <taxon>eudicotyledons</taxon>
        <taxon>Gunneridae</taxon>
        <taxon>Pentapetalae</taxon>
        <taxon>rosids</taxon>
        <taxon>fabids</taxon>
        <taxon>Fabales</taxon>
        <taxon>Fabaceae</taxon>
        <taxon>Papilionoideae</taxon>
        <taxon>50 kb inversion clade</taxon>
        <taxon>genistoids sensu lato</taxon>
        <taxon>core genistoids</taxon>
        <taxon>Genisteae</taxon>
        <taxon>Lupinus</taxon>
    </lineage>
</organism>
<dbReference type="EMBL" id="CM007369">
    <property type="protein sequence ID" value="OIW04576.1"/>
    <property type="molecule type" value="Genomic_DNA"/>
</dbReference>
<protein>
    <submittedName>
        <fullName evidence="1">Uncharacterized protein</fullName>
    </submittedName>
</protein>
<evidence type="ECO:0000313" key="1">
    <source>
        <dbReference type="EMBL" id="OIW04576.1"/>
    </source>
</evidence>
<sequence length="114" mass="13345">MSTRTRVNPTVRGHAEPEVRFDTDSGAVHDIDDDRSFHFYVRTRLGHRYGVFGSQRRGEESESFNHLISFFFSDQRTGAAQIPASHLDFTVVGVLEQVDIFIVFFWFMVYRMRH</sequence>
<proteinExistence type="predicted"/>
<dbReference type="Gramene" id="OIW04576">
    <property type="protein sequence ID" value="OIW04576"/>
    <property type="gene ID" value="TanjilG_20932"/>
</dbReference>
<reference evidence="1 2" key="1">
    <citation type="journal article" date="2017" name="Plant Biotechnol. J.">
        <title>A comprehensive draft genome sequence for lupin (Lupinus angustifolius), an emerging health food: insights into plant-microbe interactions and legume evolution.</title>
        <authorList>
            <person name="Hane J.K."/>
            <person name="Ming Y."/>
            <person name="Kamphuis L.G."/>
            <person name="Nelson M.N."/>
            <person name="Garg G."/>
            <person name="Atkins C.A."/>
            <person name="Bayer P.E."/>
            <person name="Bravo A."/>
            <person name="Bringans S."/>
            <person name="Cannon S."/>
            <person name="Edwards D."/>
            <person name="Foley R."/>
            <person name="Gao L.L."/>
            <person name="Harrison M.J."/>
            <person name="Huang W."/>
            <person name="Hurgobin B."/>
            <person name="Li S."/>
            <person name="Liu C.W."/>
            <person name="McGrath A."/>
            <person name="Morahan G."/>
            <person name="Murray J."/>
            <person name="Weller J."/>
            <person name="Jian J."/>
            <person name="Singh K.B."/>
        </authorList>
    </citation>
    <scope>NUCLEOTIDE SEQUENCE [LARGE SCALE GENOMIC DNA]</scope>
    <source>
        <strain evidence="2">cv. Tanjil</strain>
        <tissue evidence="1">Whole plant</tissue>
    </source>
</reference>
<keyword evidence="2" id="KW-1185">Reference proteome</keyword>
<name>A0A1J7GVH7_LUPAN</name>
<dbReference type="AlphaFoldDB" id="A0A1J7GVH7"/>
<evidence type="ECO:0000313" key="2">
    <source>
        <dbReference type="Proteomes" id="UP000188354"/>
    </source>
</evidence>
<accession>A0A1J7GVH7</accession>